<reference evidence="1" key="1">
    <citation type="submission" date="2014-11" db="EMBL/GenBank/DDBJ databases">
        <authorList>
            <person name="Amaro Gonzalez C."/>
        </authorList>
    </citation>
    <scope>NUCLEOTIDE SEQUENCE</scope>
</reference>
<dbReference type="EMBL" id="GBXM01001788">
    <property type="protein sequence ID" value="JAI06790.1"/>
    <property type="molecule type" value="Transcribed_RNA"/>
</dbReference>
<organism evidence="1">
    <name type="scientific">Anguilla anguilla</name>
    <name type="common">European freshwater eel</name>
    <name type="synonym">Muraena anguilla</name>
    <dbReference type="NCBI Taxonomy" id="7936"/>
    <lineage>
        <taxon>Eukaryota</taxon>
        <taxon>Metazoa</taxon>
        <taxon>Chordata</taxon>
        <taxon>Craniata</taxon>
        <taxon>Vertebrata</taxon>
        <taxon>Euteleostomi</taxon>
        <taxon>Actinopterygii</taxon>
        <taxon>Neopterygii</taxon>
        <taxon>Teleostei</taxon>
        <taxon>Anguilliformes</taxon>
        <taxon>Anguillidae</taxon>
        <taxon>Anguilla</taxon>
    </lineage>
</organism>
<evidence type="ECO:0000313" key="1">
    <source>
        <dbReference type="EMBL" id="JAI06790.1"/>
    </source>
</evidence>
<name>A0A0E9XVW5_ANGAN</name>
<dbReference type="AlphaFoldDB" id="A0A0E9XVW5"/>
<sequence>METTKIISHISLQKLCITIIGTPVFGTVCTLPLQG</sequence>
<accession>A0A0E9XVW5</accession>
<protein>
    <submittedName>
        <fullName evidence="1">Uncharacterized protein</fullName>
    </submittedName>
</protein>
<reference evidence="1" key="2">
    <citation type="journal article" date="2015" name="Fish Shellfish Immunol.">
        <title>Early steps in the European eel (Anguilla anguilla)-Vibrio vulnificus interaction in the gills: Role of the RtxA13 toxin.</title>
        <authorList>
            <person name="Callol A."/>
            <person name="Pajuelo D."/>
            <person name="Ebbesson L."/>
            <person name="Teles M."/>
            <person name="MacKenzie S."/>
            <person name="Amaro C."/>
        </authorList>
    </citation>
    <scope>NUCLEOTIDE SEQUENCE</scope>
</reference>
<proteinExistence type="predicted"/>